<organism evidence="2 3">
    <name type="scientific">Parascaris univalens</name>
    <name type="common">Nematode worm</name>
    <dbReference type="NCBI Taxonomy" id="6257"/>
    <lineage>
        <taxon>Eukaryota</taxon>
        <taxon>Metazoa</taxon>
        <taxon>Ecdysozoa</taxon>
        <taxon>Nematoda</taxon>
        <taxon>Chromadorea</taxon>
        <taxon>Rhabditida</taxon>
        <taxon>Spirurina</taxon>
        <taxon>Ascaridomorpha</taxon>
        <taxon>Ascaridoidea</taxon>
        <taxon>Ascarididae</taxon>
        <taxon>Parascaris</taxon>
    </lineage>
</organism>
<name>A0A915CJP5_PARUN</name>
<dbReference type="WBParaSite" id="PgR215_g001_t01">
    <property type="protein sequence ID" value="PgR215_g001_t01"/>
    <property type="gene ID" value="PgR215_g001"/>
</dbReference>
<keyword evidence="1" id="KW-0812">Transmembrane</keyword>
<accession>A0A915CJP5</accession>
<keyword evidence="1" id="KW-0472">Membrane</keyword>
<sequence>MAQFDGIEALCDGQFWADGSFINGSAVPNFTTCFQHTVLVFVPCAFFWLLFPIFLAQLHRIRVKKDYTSLHWSALLCIKCVLTIILGILSLFILGKSIYSLERDETVPTINFIYPSILFVTMVGISACIVLAKIHGMVTSGILHLTWIVFLICGAPEFYAWLQRVSTSELLENTELARCIAYLIWYPIVVVQAFLFCFADPRRRWITELTMKYNRSPELDSSFLNRLTLWWFNPIPIVGARKDLELEDLFQLNEGNTSAYLIPRWEALWLPAMQKYNEKKQRLINEDTSIAYRKQTSKSDGLKVESDGVALETKSEVKPPSIVWRLFLMFRYEILTATAVKLMSDVLQFASPFLLKYELKSLFLFQNVTLKS</sequence>
<keyword evidence="2" id="KW-1185">Reference proteome</keyword>
<feature type="transmembrane region" description="Helical" evidence="1">
    <location>
        <begin position="38"/>
        <end position="58"/>
    </location>
</feature>
<feature type="transmembrane region" description="Helical" evidence="1">
    <location>
        <begin position="70"/>
        <end position="93"/>
    </location>
</feature>
<dbReference type="Proteomes" id="UP000887569">
    <property type="component" value="Unplaced"/>
</dbReference>
<dbReference type="AlphaFoldDB" id="A0A915CJP5"/>
<proteinExistence type="predicted"/>
<keyword evidence="1" id="KW-1133">Transmembrane helix</keyword>
<evidence type="ECO:0000313" key="3">
    <source>
        <dbReference type="WBParaSite" id="PgR215_g001_t01"/>
    </source>
</evidence>
<reference evidence="3" key="1">
    <citation type="submission" date="2022-11" db="UniProtKB">
        <authorList>
            <consortium name="WormBaseParasite"/>
        </authorList>
    </citation>
    <scope>IDENTIFICATION</scope>
</reference>
<feature type="transmembrane region" description="Helical" evidence="1">
    <location>
        <begin position="182"/>
        <end position="199"/>
    </location>
</feature>
<evidence type="ECO:0000256" key="1">
    <source>
        <dbReference type="SAM" id="Phobius"/>
    </source>
</evidence>
<evidence type="ECO:0000313" key="2">
    <source>
        <dbReference type="Proteomes" id="UP000887569"/>
    </source>
</evidence>
<protein>
    <submittedName>
        <fullName evidence="3">Uncharacterized protein</fullName>
    </submittedName>
</protein>
<feature type="transmembrane region" description="Helical" evidence="1">
    <location>
        <begin position="144"/>
        <end position="162"/>
    </location>
</feature>
<feature type="transmembrane region" description="Helical" evidence="1">
    <location>
        <begin position="113"/>
        <end position="132"/>
    </location>
</feature>